<dbReference type="PANTHER" id="PTHR14096:SF1">
    <property type="entry name" value="APOLIPOPROTEIN L DOMAIN-CONTAINING PROTEIN 1"/>
    <property type="match status" value="1"/>
</dbReference>
<keyword evidence="2" id="KW-0472">Membrane</keyword>
<organism evidence="3 4">
    <name type="scientific">Rangifer tarandus platyrhynchus</name>
    <name type="common">Svalbard reindeer</name>
    <dbReference type="NCBI Taxonomy" id="3082113"/>
    <lineage>
        <taxon>Eukaryota</taxon>
        <taxon>Metazoa</taxon>
        <taxon>Chordata</taxon>
        <taxon>Craniata</taxon>
        <taxon>Vertebrata</taxon>
        <taxon>Euteleostomi</taxon>
        <taxon>Mammalia</taxon>
        <taxon>Eutheria</taxon>
        <taxon>Laurasiatheria</taxon>
        <taxon>Artiodactyla</taxon>
        <taxon>Ruminantia</taxon>
        <taxon>Pecora</taxon>
        <taxon>Cervidae</taxon>
        <taxon>Odocoileinae</taxon>
        <taxon>Rangifer</taxon>
    </lineage>
</organism>
<proteinExistence type="inferred from homology"/>
<dbReference type="InterPro" id="IPR008405">
    <property type="entry name" value="ApoL"/>
</dbReference>
<dbReference type="EMBL" id="OX459961">
    <property type="protein sequence ID" value="CAI9166280.1"/>
    <property type="molecule type" value="Genomic_DNA"/>
</dbReference>
<evidence type="ECO:0000313" key="3">
    <source>
        <dbReference type="EMBL" id="CAI9166280.1"/>
    </source>
</evidence>
<feature type="transmembrane region" description="Helical" evidence="2">
    <location>
        <begin position="127"/>
        <end position="152"/>
    </location>
</feature>
<keyword evidence="2" id="KW-1133">Transmembrane helix</keyword>
<comment type="similarity">
    <text evidence="1">Belongs to the apolipoprotein L family.</text>
</comment>
<feature type="transmembrane region" description="Helical" evidence="2">
    <location>
        <begin position="94"/>
        <end position="115"/>
    </location>
</feature>
<keyword evidence="2" id="KW-0812">Transmembrane</keyword>
<reference evidence="3" key="1">
    <citation type="submission" date="2023-04" db="EMBL/GenBank/DDBJ databases">
        <authorList>
            <consortium name="ELIXIR-Norway"/>
        </authorList>
    </citation>
    <scope>NUCLEOTIDE SEQUENCE [LARGE SCALE GENOMIC DNA]</scope>
</reference>
<accession>A0ABN8YYQ0</accession>
<sequence>MSRARRFPGCWPVGLGGAGRIPREDAPFPCLGKASGRAGGREDMERPAARELQGADALRRFQGLLMDRRGRLHGQLLRLREVARRLERLRRRSLAANVAGSSLSAAGAVAAIVGLSLSPVTLGVSLLASAVGLGVATAGGAVTITSDLALIFCNSRELRRVQEIAATCQDQMREMLSCLDFFCRGQGGGDRQLLQCGRNASIALYNSVYFIVFFGSRGFLVPRRAEGATRVSQAVLKAKIQKLAESLESCTRALDELTEQLEFRVQLYTKSSRGHDLKISADRPRGQFF</sequence>
<evidence type="ECO:0000313" key="4">
    <source>
        <dbReference type="Proteomes" id="UP001176941"/>
    </source>
</evidence>
<evidence type="ECO:0008006" key="5">
    <source>
        <dbReference type="Google" id="ProtNLM"/>
    </source>
</evidence>
<dbReference type="Proteomes" id="UP001176941">
    <property type="component" value="Chromosome 25"/>
</dbReference>
<dbReference type="PANTHER" id="PTHR14096">
    <property type="entry name" value="APOLIPOPROTEIN L"/>
    <property type="match status" value="1"/>
</dbReference>
<name>A0ABN8YYQ0_RANTA</name>
<protein>
    <recommendedName>
        <fullName evidence="5">Apolipoprotein L domain containing 1</fullName>
    </recommendedName>
</protein>
<keyword evidence="4" id="KW-1185">Reference proteome</keyword>
<evidence type="ECO:0000256" key="1">
    <source>
        <dbReference type="ARBA" id="ARBA00010090"/>
    </source>
</evidence>
<dbReference type="Pfam" id="PF05461">
    <property type="entry name" value="ApoL"/>
    <property type="match status" value="1"/>
</dbReference>
<gene>
    <name evidence="3" type="ORF">MRATA1EN1_LOCUS15242</name>
</gene>
<evidence type="ECO:0000256" key="2">
    <source>
        <dbReference type="SAM" id="Phobius"/>
    </source>
</evidence>